<evidence type="ECO:0000313" key="1">
    <source>
        <dbReference type="EMBL" id="RAW14730.1"/>
    </source>
</evidence>
<comment type="caution">
    <text evidence="1">The sequence shown here is derived from an EMBL/GenBank/DDBJ whole genome shotgun (WGS) entry which is preliminary data.</text>
</comment>
<accession>A0A329QQT5</accession>
<reference evidence="1 2" key="1">
    <citation type="submission" date="2018-06" db="EMBL/GenBank/DDBJ databases">
        <title>Phytoactinopolyspora halophila sp. nov., a novel halophilic actinomycete isolated from a saline soil in China.</title>
        <authorList>
            <person name="Tang S.-K."/>
        </authorList>
    </citation>
    <scope>NUCLEOTIDE SEQUENCE [LARGE SCALE GENOMIC DNA]</scope>
    <source>
        <strain evidence="1 2">YIM 96934</strain>
    </source>
</reference>
<evidence type="ECO:0000313" key="2">
    <source>
        <dbReference type="Proteomes" id="UP000250462"/>
    </source>
</evidence>
<sequence>MKHVKVQGRGAPNDIVEAGDGLKIPAQVTVTAEDVNGYTAELTARYTAESGRYEVDWLTVRRGDDGQEVTGEGLRSIPVAAILRDGILSALSGFTLLQAGAAPEDLGRSGPTDETLRWVARVYRFALLVGDAPTQAVASSLDIPRATAARWVTRARDRSMLTVSDPRGGGRGG</sequence>
<dbReference type="AlphaFoldDB" id="A0A329QQT5"/>
<gene>
    <name evidence="1" type="ORF">DPM12_10600</name>
</gene>
<dbReference type="Proteomes" id="UP000250462">
    <property type="component" value="Unassembled WGS sequence"/>
</dbReference>
<dbReference type="EMBL" id="QMIG01000008">
    <property type="protein sequence ID" value="RAW14730.1"/>
    <property type="molecule type" value="Genomic_DNA"/>
</dbReference>
<name>A0A329QQT5_9ACTN</name>
<protein>
    <submittedName>
        <fullName evidence="1">Uncharacterized protein</fullName>
    </submittedName>
</protein>
<proteinExistence type="predicted"/>
<organism evidence="1 2">
    <name type="scientific">Phytoactinopolyspora halophila</name>
    <dbReference type="NCBI Taxonomy" id="1981511"/>
    <lineage>
        <taxon>Bacteria</taxon>
        <taxon>Bacillati</taxon>
        <taxon>Actinomycetota</taxon>
        <taxon>Actinomycetes</taxon>
        <taxon>Jiangellales</taxon>
        <taxon>Jiangellaceae</taxon>
        <taxon>Phytoactinopolyspora</taxon>
    </lineage>
</organism>
<keyword evidence="2" id="KW-1185">Reference proteome</keyword>
<dbReference type="OrthoDB" id="5121773at2"/>